<comment type="caution">
    <text evidence="2">The sequence shown here is derived from an EMBL/GenBank/DDBJ whole genome shotgun (WGS) entry which is preliminary data.</text>
</comment>
<protein>
    <submittedName>
        <fullName evidence="2">Helix-turn-helix domain-containing protein</fullName>
    </submittedName>
</protein>
<dbReference type="Gene3D" id="1.10.260.40">
    <property type="entry name" value="lambda repressor-like DNA-binding domains"/>
    <property type="match status" value="1"/>
</dbReference>
<dbReference type="GO" id="GO:0003677">
    <property type="term" value="F:DNA binding"/>
    <property type="evidence" value="ECO:0007669"/>
    <property type="project" value="InterPro"/>
</dbReference>
<dbReference type="InterPro" id="IPR001387">
    <property type="entry name" value="Cro/C1-type_HTH"/>
</dbReference>
<dbReference type="Pfam" id="PF01381">
    <property type="entry name" value="HTH_3"/>
    <property type="match status" value="1"/>
</dbReference>
<dbReference type="RefSeq" id="WP_179253615.1">
    <property type="nucleotide sequence ID" value="NZ_JACBIV010000027.1"/>
</dbReference>
<organism evidence="2 3">
    <name type="scientific">Serratia fonticola</name>
    <dbReference type="NCBI Taxonomy" id="47917"/>
    <lineage>
        <taxon>Bacteria</taxon>
        <taxon>Pseudomonadati</taxon>
        <taxon>Pseudomonadota</taxon>
        <taxon>Gammaproteobacteria</taxon>
        <taxon>Enterobacterales</taxon>
        <taxon>Yersiniaceae</taxon>
        <taxon>Serratia</taxon>
    </lineage>
</organism>
<dbReference type="SUPFAM" id="SSF47413">
    <property type="entry name" value="lambda repressor-like DNA-binding domains"/>
    <property type="match status" value="1"/>
</dbReference>
<gene>
    <name evidence="2" type="ORF">H8J20_23035</name>
</gene>
<dbReference type="SMART" id="SM00530">
    <property type="entry name" value="HTH_XRE"/>
    <property type="match status" value="1"/>
</dbReference>
<reference evidence="2" key="1">
    <citation type="submission" date="2020-08" db="EMBL/GenBank/DDBJ databases">
        <title>Food and environmental bacterial isolates.</title>
        <authorList>
            <person name="Richter L."/>
            <person name="Du Plessis E.M."/>
            <person name="Duvenage S."/>
            <person name="Allam M."/>
            <person name="Korsten L."/>
        </authorList>
    </citation>
    <scope>NUCLEOTIDE SEQUENCE</scope>
    <source>
        <strain evidence="2">UPMP2127</strain>
    </source>
</reference>
<dbReference type="EMBL" id="JACNYO010000033">
    <property type="protein sequence ID" value="MBC3215015.1"/>
    <property type="molecule type" value="Genomic_DNA"/>
</dbReference>
<dbReference type="AlphaFoldDB" id="A0AAW3WUR4"/>
<dbReference type="PROSITE" id="PS50943">
    <property type="entry name" value="HTH_CROC1"/>
    <property type="match status" value="1"/>
</dbReference>
<evidence type="ECO:0000313" key="2">
    <source>
        <dbReference type="EMBL" id="MBC3215015.1"/>
    </source>
</evidence>
<evidence type="ECO:0000313" key="3">
    <source>
        <dbReference type="Proteomes" id="UP000659084"/>
    </source>
</evidence>
<sequence>MRKITEISTLLKARRQELKWSQKDFLMAIGMTQQQYQRLESGRDMRMSTLFRVLDAVGLECVILPKELAASIAGQTQANRVAEEQAASSLEAKLKALED</sequence>
<name>A0AAW3WUR4_SERFO</name>
<accession>A0AAW3WUR4</accession>
<evidence type="ECO:0000259" key="1">
    <source>
        <dbReference type="PROSITE" id="PS50943"/>
    </source>
</evidence>
<dbReference type="Proteomes" id="UP000659084">
    <property type="component" value="Unassembled WGS sequence"/>
</dbReference>
<feature type="domain" description="HTH cro/C1-type" evidence="1">
    <location>
        <begin position="11"/>
        <end position="64"/>
    </location>
</feature>
<dbReference type="InterPro" id="IPR010982">
    <property type="entry name" value="Lambda_DNA-bd_dom_sf"/>
</dbReference>
<dbReference type="CDD" id="cd00093">
    <property type="entry name" value="HTH_XRE"/>
    <property type="match status" value="1"/>
</dbReference>
<proteinExistence type="predicted"/>